<keyword evidence="3" id="KW-0560">Oxidoreductase</keyword>
<dbReference type="GO" id="GO:0051537">
    <property type="term" value="F:2 iron, 2 sulfur cluster binding"/>
    <property type="evidence" value="ECO:0007669"/>
    <property type="project" value="UniProtKB-KW"/>
</dbReference>
<dbReference type="Pfam" id="PF19112">
    <property type="entry name" value="VanA_C"/>
    <property type="match status" value="1"/>
</dbReference>
<dbReference type="GO" id="GO:0046872">
    <property type="term" value="F:metal ion binding"/>
    <property type="evidence" value="ECO:0007669"/>
    <property type="project" value="UniProtKB-KW"/>
</dbReference>
<dbReference type="Proteomes" id="UP000253628">
    <property type="component" value="Unassembled WGS sequence"/>
</dbReference>
<keyword evidence="8" id="KW-1185">Reference proteome</keyword>
<evidence type="ECO:0000256" key="5">
    <source>
        <dbReference type="ARBA" id="ARBA00023014"/>
    </source>
</evidence>
<accession>A0A366HE36</accession>
<dbReference type="InterPro" id="IPR036922">
    <property type="entry name" value="Rieske_2Fe-2S_sf"/>
</dbReference>
<keyword evidence="5" id="KW-0411">Iron-sulfur</keyword>
<dbReference type="AlphaFoldDB" id="A0A366HE36"/>
<evidence type="ECO:0000313" key="7">
    <source>
        <dbReference type="EMBL" id="RBP40755.1"/>
    </source>
</evidence>
<dbReference type="Pfam" id="PF00355">
    <property type="entry name" value="Rieske"/>
    <property type="match status" value="1"/>
</dbReference>
<keyword evidence="4" id="KW-0408">Iron</keyword>
<gene>
    <name evidence="7" type="ORF">DFR37_10394</name>
</gene>
<keyword evidence="1" id="KW-0001">2Fe-2S</keyword>
<keyword evidence="2" id="KW-0479">Metal-binding</keyword>
<dbReference type="GO" id="GO:0008168">
    <property type="term" value="F:methyltransferase activity"/>
    <property type="evidence" value="ECO:0007669"/>
    <property type="project" value="UniProtKB-KW"/>
</dbReference>
<organism evidence="7 8">
    <name type="scientific">Eoetvoesiella caeni</name>
    <dbReference type="NCBI Taxonomy" id="645616"/>
    <lineage>
        <taxon>Bacteria</taxon>
        <taxon>Pseudomonadati</taxon>
        <taxon>Pseudomonadota</taxon>
        <taxon>Betaproteobacteria</taxon>
        <taxon>Burkholderiales</taxon>
        <taxon>Alcaligenaceae</taxon>
        <taxon>Eoetvoesiella</taxon>
    </lineage>
</organism>
<evidence type="ECO:0000256" key="3">
    <source>
        <dbReference type="ARBA" id="ARBA00023002"/>
    </source>
</evidence>
<dbReference type="GO" id="GO:0032259">
    <property type="term" value="P:methylation"/>
    <property type="evidence" value="ECO:0007669"/>
    <property type="project" value="UniProtKB-KW"/>
</dbReference>
<dbReference type="InterPro" id="IPR017941">
    <property type="entry name" value="Rieske_2Fe-2S"/>
</dbReference>
<dbReference type="CDD" id="cd03469">
    <property type="entry name" value="Rieske_RO_Alpha_N"/>
    <property type="match status" value="1"/>
</dbReference>
<evidence type="ECO:0000256" key="2">
    <source>
        <dbReference type="ARBA" id="ARBA00022723"/>
    </source>
</evidence>
<keyword evidence="7" id="KW-0503">Monooxygenase</keyword>
<dbReference type="RefSeq" id="WP_113932532.1">
    <property type="nucleotide sequence ID" value="NZ_JACCEU010000004.1"/>
</dbReference>
<dbReference type="OrthoDB" id="9790995at2"/>
<evidence type="ECO:0000256" key="4">
    <source>
        <dbReference type="ARBA" id="ARBA00023004"/>
    </source>
</evidence>
<reference evidence="7 8" key="1">
    <citation type="submission" date="2018-06" db="EMBL/GenBank/DDBJ databases">
        <title>Genomic Encyclopedia of Type Strains, Phase IV (KMG-IV): sequencing the most valuable type-strain genomes for metagenomic binning, comparative biology and taxonomic classification.</title>
        <authorList>
            <person name="Goeker M."/>
        </authorList>
    </citation>
    <scope>NUCLEOTIDE SEQUENCE [LARGE SCALE GENOMIC DNA]</scope>
    <source>
        <strain evidence="7 8">DSM 25520</strain>
    </source>
</reference>
<dbReference type="SUPFAM" id="SSF55961">
    <property type="entry name" value="Bet v1-like"/>
    <property type="match status" value="1"/>
</dbReference>
<keyword evidence="7" id="KW-0489">Methyltransferase</keyword>
<dbReference type="PROSITE" id="PS51296">
    <property type="entry name" value="RIESKE"/>
    <property type="match status" value="1"/>
</dbReference>
<dbReference type="EMBL" id="QNRQ01000003">
    <property type="protein sequence ID" value="RBP40755.1"/>
    <property type="molecule type" value="Genomic_DNA"/>
</dbReference>
<dbReference type="InterPro" id="IPR044043">
    <property type="entry name" value="VanA_C_cat"/>
</dbReference>
<keyword evidence="7" id="KW-0808">Transferase</keyword>
<protein>
    <submittedName>
        <fullName evidence="7">Vanillate O-demethylase monooxygenase subunit</fullName>
    </submittedName>
</protein>
<dbReference type="PANTHER" id="PTHR21266:SF60">
    <property type="entry name" value="3-KETOSTEROID-9-ALPHA-MONOOXYGENASE, OXYGENASE COMPONENT"/>
    <property type="match status" value="1"/>
</dbReference>
<comment type="caution">
    <text evidence="7">The sequence shown here is derived from an EMBL/GenBank/DDBJ whole genome shotgun (WGS) entry which is preliminary data.</text>
</comment>
<dbReference type="Gene3D" id="2.102.10.10">
    <property type="entry name" value="Rieske [2Fe-2S] iron-sulphur domain"/>
    <property type="match status" value="1"/>
</dbReference>
<evidence type="ECO:0000259" key="6">
    <source>
        <dbReference type="PROSITE" id="PS51296"/>
    </source>
</evidence>
<proteinExistence type="predicted"/>
<dbReference type="Gene3D" id="3.90.380.10">
    <property type="entry name" value="Naphthalene 1,2-dioxygenase Alpha Subunit, Chain A, domain 1"/>
    <property type="match status" value="1"/>
</dbReference>
<feature type="domain" description="Rieske" evidence="6">
    <location>
        <begin position="23"/>
        <end position="125"/>
    </location>
</feature>
<name>A0A366HE36_9BURK</name>
<dbReference type="PANTHER" id="PTHR21266">
    <property type="entry name" value="IRON-SULFUR DOMAIN CONTAINING PROTEIN"/>
    <property type="match status" value="1"/>
</dbReference>
<evidence type="ECO:0000313" key="8">
    <source>
        <dbReference type="Proteomes" id="UP000253628"/>
    </source>
</evidence>
<dbReference type="InterPro" id="IPR050584">
    <property type="entry name" value="Cholesterol_7-desaturase"/>
</dbReference>
<sequence length="361" mass="40888">MKMENAARDYSDHPLYKTMHQFWHPVAYSSEVGESPMQVVLLDQAIVLVRIEGKVAALADRCAHRGAALSNGMVVDGVLECPYHGWRYDAAGRCVKIPARNELVAAMKPSVPAYAVCESVGIVWVCLESEPRFPVPDFPEYDDPSYRHIQGPVYDWETSAPRRLENFVDFSHFAFVHDGSIGSRSRPEVDTVEPWREEHVLRFERPYIKEPSVGQKRKMLGIEGDQWIAVANSYRVMLPHAVHLRRTFENGKHYVLMMAASPVSATKTRSFWWISRDFGVEPEHDGILLDFERVVLEQDKPVIESQQPKLAPMVGEEVRLELPVGGADAVTLAYRRWYVELIREYQARGQAQGVKAAAAVA</sequence>
<evidence type="ECO:0000256" key="1">
    <source>
        <dbReference type="ARBA" id="ARBA00022714"/>
    </source>
</evidence>
<dbReference type="SUPFAM" id="SSF50022">
    <property type="entry name" value="ISP domain"/>
    <property type="match status" value="1"/>
</dbReference>
<dbReference type="GO" id="GO:0004497">
    <property type="term" value="F:monooxygenase activity"/>
    <property type="evidence" value="ECO:0007669"/>
    <property type="project" value="UniProtKB-KW"/>
</dbReference>